<dbReference type="Pfam" id="PF00583">
    <property type="entry name" value="Acetyltransf_1"/>
    <property type="match status" value="1"/>
</dbReference>
<name>A0A150WN56_BDEBC</name>
<dbReference type="PROSITE" id="PS51186">
    <property type="entry name" value="GNAT"/>
    <property type="match status" value="1"/>
</dbReference>
<dbReference type="GO" id="GO:0016747">
    <property type="term" value="F:acyltransferase activity, transferring groups other than amino-acyl groups"/>
    <property type="evidence" value="ECO:0007669"/>
    <property type="project" value="InterPro"/>
</dbReference>
<gene>
    <name evidence="2" type="ORF">AZI86_02120</name>
</gene>
<dbReference type="Proteomes" id="UP000075320">
    <property type="component" value="Unassembled WGS sequence"/>
</dbReference>
<keyword evidence="3" id="KW-1185">Reference proteome</keyword>
<accession>A0A150WN56</accession>
<comment type="caution">
    <text evidence="2">The sequence shown here is derived from an EMBL/GenBank/DDBJ whole genome shotgun (WGS) entry which is preliminary data.</text>
</comment>
<dbReference type="InterPro" id="IPR000182">
    <property type="entry name" value="GNAT_dom"/>
</dbReference>
<evidence type="ECO:0000259" key="1">
    <source>
        <dbReference type="PROSITE" id="PS51186"/>
    </source>
</evidence>
<reference evidence="2 3" key="1">
    <citation type="submission" date="2016-03" db="EMBL/GenBank/DDBJ databases">
        <authorList>
            <person name="Ploux O."/>
        </authorList>
    </citation>
    <scope>NUCLEOTIDE SEQUENCE [LARGE SCALE GENOMIC DNA]</scope>
    <source>
        <strain evidence="2 3">R0</strain>
    </source>
</reference>
<proteinExistence type="predicted"/>
<dbReference type="CDD" id="cd04301">
    <property type="entry name" value="NAT_SF"/>
    <property type="match status" value="1"/>
</dbReference>
<organism evidence="2 3">
    <name type="scientific">Bdellovibrio bacteriovorus</name>
    <dbReference type="NCBI Taxonomy" id="959"/>
    <lineage>
        <taxon>Bacteria</taxon>
        <taxon>Pseudomonadati</taxon>
        <taxon>Bdellovibrionota</taxon>
        <taxon>Bdellovibrionia</taxon>
        <taxon>Bdellovibrionales</taxon>
        <taxon>Pseudobdellovibrionaceae</taxon>
        <taxon>Bdellovibrio</taxon>
    </lineage>
</organism>
<dbReference type="AlphaFoldDB" id="A0A150WN56"/>
<dbReference type="SUPFAM" id="SSF55729">
    <property type="entry name" value="Acyl-CoA N-acyltransferases (Nat)"/>
    <property type="match status" value="1"/>
</dbReference>
<evidence type="ECO:0000313" key="2">
    <source>
        <dbReference type="EMBL" id="KYG65892.1"/>
    </source>
</evidence>
<protein>
    <recommendedName>
        <fullName evidence="1">N-acetyltransferase domain-containing protein</fullName>
    </recommendedName>
</protein>
<sequence>MIRAMYKDLSNRGQFYIVEYYDTMWISIGDVTLAKDTMPIVIGNSRYRGKGIAKAVVLHLLQLARASKWEKITLKEIYRDNLASQKLYQSCGFKKISENDESFIFEIRLQ</sequence>
<dbReference type="EMBL" id="LUKE01000001">
    <property type="protein sequence ID" value="KYG65892.1"/>
    <property type="molecule type" value="Genomic_DNA"/>
</dbReference>
<dbReference type="InterPro" id="IPR016181">
    <property type="entry name" value="Acyl_CoA_acyltransferase"/>
</dbReference>
<dbReference type="Gene3D" id="3.40.630.30">
    <property type="match status" value="1"/>
</dbReference>
<feature type="domain" description="N-acetyltransferase" evidence="1">
    <location>
        <begin position="1"/>
        <end position="110"/>
    </location>
</feature>
<evidence type="ECO:0000313" key="3">
    <source>
        <dbReference type="Proteomes" id="UP000075320"/>
    </source>
</evidence>